<dbReference type="EMBL" id="MTEI01000021">
    <property type="protein sequence ID" value="OQW86165.1"/>
    <property type="molecule type" value="Genomic_DNA"/>
</dbReference>
<evidence type="ECO:0000313" key="2">
    <source>
        <dbReference type="Proteomes" id="UP000192505"/>
    </source>
</evidence>
<accession>A0A1W9KPQ6</accession>
<name>A0A1W9KPQ6_9BURK</name>
<gene>
    <name evidence="1" type="ORF">BWK72_18605</name>
</gene>
<evidence type="ECO:0008006" key="3">
    <source>
        <dbReference type="Google" id="ProtNLM"/>
    </source>
</evidence>
<evidence type="ECO:0000313" key="1">
    <source>
        <dbReference type="EMBL" id="OQW86165.1"/>
    </source>
</evidence>
<dbReference type="Gene3D" id="2.40.10.220">
    <property type="entry name" value="predicted glycosyltransferase like domains"/>
    <property type="match status" value="1"/>
</dbReference>
<protein>
    <recommendedName>
        <fullName evidence="3">PilZ domain-containing protein</fullName>
    </recommendedName>
</protein>
<dbReference type="AlphaFoldDB" id="A0A1W9KPQ6"/>
<reference evidence="1 2" key="1">
    <citation type="submission" date="2017-01" db="EMBL/GenBank/DDBJ databases">
        <title>Novel large sulfur bacteria in the metagenomes of groundwater-fed chemosynthetic microbial mats in the Lake Huron basin.</title>
        <authorList>
            <person name="Sharrar A.M."/>
            <person name="Flood B.E."/>
            <person name="Bailey J.V."/>
            <person name="Jones D.S."/>
            <person name="Biddanda B."/>
            <person name="Ruberg S.A."/>
            <person name="Marcus D.N."/>
            <person name="Dick G.J."/>
        </authorList>
    </citation>
    <scope>NUCLEOTIDE SEQUENCE [LARGE SCALE GENOMIC DNA]</scope>
    <source>
        <strain evidence="1">A7</strain>
    </source>
</reference>
<sequence length="226" mass="25317">MYPTLLSKIDSRHEIRQYLDWHYEQCVPLRLMFESSDGHLPAYVKGFDEAAGTIDVMCMGVQDIRPHVKVSYAVIGAMASGARFLASGQMRVNLAQDDSLTLSFPQWLDVSQSRDCYRCVAPSGHFLHFSSAEPHLNDIICRVRDVSLEGLSVDWEPEGQLSFRVGAQTDDAILQSQDNLVHLGKLRVTHITHRASHYTIGLTFDQNAPKAFGSLVLDVQRAQCLL</sequence>
<organism evidence="1 2">
    <name type="scientific">Rhodoferax ferrireducens</name>
    <dbReference type="NCBI Taxonomy" id="192843"/>
    <lineage>
        <taxon>Bacteria</taxon>
        <taxon>Pseudomonadati</taxon>
        <taxon>Pseudomonadota</taxon>
        <taxon>Betaproteobacteria</taxon>
        <taxon>Burkholderiales</taxon>
        <taxon>Comamonadaceae</taxon>
        <taxon>Rhodoferax</taxon>
    </lineage>
</organism>
<proteinExistence type="predicted"/>
<dbReference type="Proteomes" id="UP000192505">
    <property type="component" value="Unassembled WGS sequence"/>
</dbReference>
<comment type="caution">
    <text evidence="1">The sequence shown here is derived from an EMBL/GenBank/DDBJ whole genome shotgun (WGS) entry which is preliminary data.</text>
</comment>